<dbReference type="InterPro" id="IPR011598">
    <property type="entry name" value="bHLH_dom"/>
</dbReference>
<dbReference type="SMART" id="SM00353">
    <property type="entry name" value="HLH"/>
    <property type="match status" value="1"/>
</dbReference>
<feature type="domain" description="BHLH" evidence="8">
    <location>
        <begin position="268"/>
        <end position="320"/>
    </location>
</feature>
<dbReference type="SUPFAM" id="SSF47459">
    <property type="entry name" value="HLH, helix-loop-helix DNA-binding domain"/>
    <property type="match status" value="1"/>
</dbReference>
<dbReference type="Gene3D" id="4.10.280.10">
    <property type="entry name" value="Helix-loop-helix DNA-binding domain"/>
    <property type="match status" value="1"/>
</dbReference>
<evidence type="ECO:0000313" key="9">
    <source>
        <dbReference type="EMBL" id="KAJ8026223.1"/>
    </source>
</evidence>
<dbReference type="InterPro" id="IPR050359">
    <property type="entry name" value="bHLH_transcription_factors"/>
</dbReference>
<keyword evidence="3" id="KW-0805">Transcription regulation</keyword>
<name>A0A9Q1BHJ3_HOLLE</name>
<dbReference type="AlphaFoldDB" id="A0A9Q1BHJ3"/>
<keyword evidence="10" id="KW-1185">Reference proteome</keyword>
<dbReference type="GO" id="GO:0046983">
    <property type="term" value="F:protein dimerization activity"/>
    <property type="evidence" value="ECO:0007669"/>
    <property type="project" value="InterPro"/>
</dbReference>
<dbReference type="Proteomes" id="UP001152320">
    <property type="component" value="Chromosome 17"/>
</dbReference>
<evidence type="ECO:0000256" key="6">
    <source>
        <dbReference type="ARBA" id="ARBA00023242"/>
    </source>
</evidence>
<protein>
    <submittedName>
        <fullName evidence="9">Protein atonal-like 8</fullName>
    </submittedName>
</protein>
<comment type="subcellular location">
    <subcellularLocation>
        <location evidence="2">Cytoplasm</location>
    </subcellularLocation>
    <subcellularLocation>
        <location evidence="1">Nucleus speckle</location>
    </subcellularLocation>
</comment>
<evidence type="ECO:0000256" key="5">
    <source>
        <dbReference type="ARBA" id="ARBA00023163"/>
    </source>
</evidence>
<dbReference type="EMBL" id="JAIZAY010000017">
    <property type="protein sequence ID" value="KAJ8026223.1"/>
    <property type="molecule type" value="Genomic_DNA"/>
</dbReference>
<dbReference type="PANTHER" id="PTHR19290:SF102">
    <property type="entry name" value="TRANSCRIPTION FACTOR ATOH8"/>
    <property type="match status" value="1"/>
</dbReference>
<feature type="compositionally biased region" description="Basic and acidic residues" evidence="7">
    <location>
        <begin position="29"/>
        <end position="44"/>
    </location>
</feature>
<dbReference type="FunFam" id="4.10.280.10:FF:000052">
    <property type="entry name" value="Protein atonal homolog 8"/>
    <property type="match status" value="1"/>
</dbReference>
<accession>A0A9Q1BHJ3</accession>
<gene>
    <name evidence="9" type="ORF">HOLleu_34015</name>
</gene>
<feature type="compositionally biased region" description="Basic residues" evidence="7">
    <location>
        <begin position="13"/>
        <end position="28"/>
    </location>
</feature>
<dbReference type="GO" id="GO:0045944">
    <property type="term" value="P:positive regulation of transcription by RNA polymerase II"/>
    <property type="evidence" value="ECO:0007669"/>
    <property type="project" value="TreeGrafter"/>
</dbReference>
<dbReference type="CDD" id="cd11421">
    <property type="entry name" value="bHLH_TS_ATOH8"/>
    <property type="match status" value="1"/>
</dbReference>
<dbReference type="GO" id="GO:0070888">
    <property type="term" value="F:E-box binding"/>
    <property type="evidence" value="ECO:0007669"/>
    <property type="project" value="TreeGrafter"/>
</dbReference>
<comment type="caution">
    <text evidence="9">The sequence shown here is derived from an EMBL/GenBank/DDBJ whole genome shotgun (WGS) entry which is preliminary data.</text>
</comment>
<evidence type="ECO:0000256" key="3">
    <source>
        <dbReference type="ARBA" id="ARBA00023015"/>
    </source>
</evidence>
<organism evidence="9 10">
    <name type="scientific">Holothuria leucospilota</name>
    <name type="common">Black long sea cucumber</name>
    <name type="synonym">Mertensiothuria leucospilota</name>
    <dbReference type="NCBI Taxonomy" id="206669"/>
    <lineage>
        <taxon>Eukaryota</taxon>
        <taxon>Metazoa</taxon>
        <taxon>Echinodermata</taxon>
        <taxon>Eleutherozoa</taxon>
        <taxon>Echinozoa</taxon>
        <taxon>Holothuroidea</taxon>
        <taxon>Aspidochirotacea</taxon>
        <taxon>Aspidochirotida</taxon>
        <taxon>Holothuriidae</taxon>
        <taxon>Holothuria</taxon>
    </lineage>
</organism>
<evidence type="ECO:0000256" key="4">
    <source>
        <dbReference type="ARBA" id="ARBA00023125"/>
    </source>
</evidence>
<sequence length="432" mass="49615">MEVAEDLTIKSSTKSHTRKTGSRKKRRKQSEPKRLSLKFDDFSDKTGPSWSSKHISEEEPPIFAKDDSDGDSGILSLNPHEVREAPFSISRSSSEIIQTDFSEEETHFLSSDVDEVCTGSSYVIPSQEVSIVEDEDTQERTSLDGRDAERDVISTYVEKKDALSHVNWQHKIFRTNDSYGRSRKGHVYEAARHEQPISFIKSTNLPENEFDTIRFERSGPQSSLVRPTTEQTGVPANHEINNNNALRRTSKKTNMQHVAHGHKGLNRSRRIVANARERNRVHTISAAFEGLRRAVPCYSHNQKLSKLAILRIACSYILALANLADLDYSPNQKKLSFSECVDLCTMTLQAEGRSKRKKVTQWRTEDFHNGGHERVLPTTWEPLPPLRQLVSEILEKRAFFHNDSFIERYSRESHSQARQQWVFVMVRKFPHR</sequence>
<dbReference type="InterPro" id="IPR036638">
    <property type="entry name" value="HLH_DNA-bd_sf"/>
</dbReference>
<dbReference type="PANTHER" id="PTHR19290">
    <property type="entry name" value="BASIC HELIX-LOOP-HELIX PROTEIN NEUROGENIN-RELATED"/>
    <property type="match status" value="1"/>
</dbReference>
<dbReference type="GO" id="GO:0005737">
    <property type="term" value="C:cytoplasm"/>
    <property type="evidence" value="ECO:0007669"/>
    <property type="project" value="UniProtKB-SubCell"/>
</dbReference>
<evidence type="ECO:0000313" key="10">
    <source>
        <dbReference type="Proteomes" id="UP001152320"/>
    </source>
</evidence>
<feature type="region of interest" description="Disordered" evidence="7">
    <location>
        <begin position="1"/>
        <end position="74"/>
    </location>
</feature>
<dbReference type="GO" id="GO:0009653">
    <property type="term" value="P:anatomical structure morphogenesis"/>
    <property type="evidence" value="ECO:0007669"/>
    <property type="project" value="TreeGrafter"/>
</dbReference>
<evidence type="ECO:0000256" key="1">
    <source>
        <dbReference type="ARBA" id="ARBA00004324"/>
    </source>
</evidence>
<keyword evidence="4" id="KW-0238">DNA-binding</keyword>
<dbReference type="Pfam" id="PF00010">
    <property type="entry name" value="HLH"/>
    <property type="match status" value="1"/>
</dbReference>
<evidence type="ECO:0000256" key="2">
    <source>
        <dbReference type="ARBA" id="ARBA00004496"/>
    </source>
</evidence>
<dbReference type="GO" id="GO:0003700">
    <property type="term" value="F:DNA-binding transcription factor activity"/>
    <property type="evidence" value="ECO:0007669"/>
    <property type="project" value="InterPro"/>
</dbReference>
<dbReference type="GO" id="GO:0016607">
    <property type="term" value="C:nuclear speck"/>
    <property type="evidence" value="ECO:0007669"/>
    <property type="project" value="UniProtKB-SubCell"/>
</dbReference>
<proteinExistence type="predicted"/>
<reference evidence="9" key="1">
    <citation type="submission" date="2021-10" db="EMBL/GenBank/DDBJ databases">
        <title>Tropical sea cucumber genome reveals ecological adaptation and Cuvierian tubules defense mechanism.</title>
        <authorList>
            <person name="Chen T."/>
        </authorList>
    </citation>
    <scope>NUCLEOTIDE SEQUENCE</scope>
    <source>
        <strain evidence="9">Nanhai2018</strain>
        <tissue evidence="9">Muscle</tissue>
    </source>
</reference>
<keyword evidence="6" id="KW-0539">Nucleus</keyword>
<keyword evidence="5" id="KW-0804">Transcription</keyword>
<evidence type="ECO:0000256" key="7">
    <source>
        <dbReference type="SAM" id="MobiDB-lite"/>
    </source>
</evidence>
<dbReference type="InterPro" id="IPR032660">
    <property type="entry name" value="ATOH8_bHLH"/>
</dbReference>
<evidence type="ECO:0000259" key="8">
    <source>
        <dbReference type="PROSITE" id="PS50888"/>
    </source>
</evidence>
<dbReference type="PROSITE" id="PS50888">
    <property type="entry name" value="BHLH"/>
    <property type="match status" value="1"/>
</dbReference>
<dbReference type="OrthoDB" id="10001938at2759"/>